<dbReference type="InterPro" id="IPR027391">
    <property type="entry name" value="Nol1_Nop2_Fmu_2"/>
</dbReference>
<dbReference type="SUPFAM" id="SSF53335">
    <property type="entry name" value="S-adenosyl-L-methionine-dependent methyltransferases"/>
    <property type="match status" value="1"/>
</dbReference>
<dbReference type="Gene3D" id="3.40.50.150">
    <property type="entry name" value="Vaccinia Virus protein VP39"/>
    <property type="match status" value="1"/>
</dbReference>
<feature type="binding site" evidence="6">
    <location>
        <begin position="123"/>
        <end position="129"/>
    </location>
    <ligand>
        <name>S-adenosyl-L-methionine</name>
        <dbReference type="ChEBI" id="CHEBI:59789"/>
    </ligand>
</feature>
<feature type="active site" description="Nucleophile" evidence="6">
    <location>
        <position position="245"/>
    </location>
</feature>
<evidence type="ECO:0000256" key="5">
    <source>
        <dbReference type="ARBA" id="ARBA00022884"/>
    </source>
</evidence>
<evidence type="ECO:0000256" key="3">
    <source>
        <dbReference type="ARBA" id="ARBA00022679"/>
    </source>
</evidence>
<sequence>MELDQKTGFPIAFLERMQDMLGDEYPVFLESFSLGTRYHGLRVNPLKISPEQFISRHGALLFAETPEQIPWVLEGFYYGEQDRPGKSPLHEAGLYYIQEPSAMSAAEALSLPDKPHPLVLDLCAAPGGKTTQLAGKMMGDGLLVANEIVASRAKILSQNIERLGISNALVLNETPDRLAERFPDTFDCILVDAPCSGEGMYRKNDIALTEWSSDNVKMCAARQAQILEAAARMLAPGGRMVYSTCTFAPDEDEAAICHFIETHPEFRLVDTGLEQYFTPGNAAFLSDGTSAVNGLEKTMRVWPHKVHGEGHFVAAMEKLAEVPGCPPAYPSFPLGSGKLDTGYKKLYREFCDQTLTSTAVDLLEAGCFTLFGEELYRLPACTLPADRLKVVRSGLHLGSFRKNRFEPAHALALALKAEDFTRTVSVSLELAERFLQGDTLDIPAEKGWLVVVLEEAGGCYPLGWGKSDGRRIKNHYPKGLRKL</sequence>
<dbReference type="GO" id="GO:0008173">
    <property type="term" value="F:RNA methyltransferase activity"/>
    <property type="evidence" value="ECO:0007669"/>
    <property type="project" value="InterPro"/>
</dbReference>
<dbReference type="InterPro" id="IPR001678">
    <property type="entry name" value="MeTrfase_RsmB-F_NOP2_dom"/>
</dbReference>
<reference evidence="8" key="1">
    <citation type="submission" date="2020-10" db="EMBL/GenBank/DDBJ databases">
        <authorList>
            <person name="Gilroy R."/>
        </authorList>
    </citation>
    <scope>NUCLEOTIDE SEQUENCE</scope>
    <source>
        <strain evidence="8">ChiBcec7-5410</strain>
    </source>
</reference>
<evidence type="ECO:0000256" key="6">
    <source>
        <dbReference type="PROSITE-ProRule" id="PRU01023"/>
    </source>
</evidence>
<evidence type="ECO:0000256" key="1">
    <source>
        <dbReference type="ARBA" id="ARBA00022490"/>
    </source>
</evidence>
<feature type="domain" description="SAM-dependent MTase RsmB/NOP-type" evidence="7">
    <location>
        <begin position="29"/>
        <end position="319"/>
    </location>
</feature>
<keyword evidence="4 6" id="KW-0949">S-adenosyl-L-methionine</keyword>
<dbReference type="InterPro" id="IPR031340">
    <property type="entry name" value="RsmF_methylt_CI"/>
</dbReference>
<organism evidence="8 9">
    <name type="scientific">Candidatus Faecivivens stercoripullorum</name>
    <dbReference type="NCBI Taxonomy" id="2840805"/>
    <lineage>
        <taxon>Bacteria</taxon>
        <taxon>Bacillati</taxon>
        <taxon>Bacillota</taxon>
        <taxon>Clostridia</taxon>
        <taxon>Eubacteriales</taxon>
        <taxon>Oscillospiraceae</taxon>
        <taxon>Oscillospiraceae incertae sedis</taxon>
        <taxon>Candidatus Faecivivens</taxon>
    </lineage>
</organism>
<keyword evidence="5 6" id="KW-0694">RNA-binding</keyword>
<dbReference type="InterPro" id="IPR031341">
    <property type="entry name" value="Methyltr_RsmF_N"/>
</dbReference>
<comment type="caution">
    <text evidence="8">The sequence shown here is derived from an EMBL/GenBank/DDBJ whole genome shotgun (WGS) entry which is preliminary data.</text>
</comment>
<dbReference type="CDD" id="cd21147">
    <property type="entry name" value="RsmF_methylt_CTD1"/>
    <property type="match status" value="1"/>
</dbReference>
<dbReference type="PANTHER" id="PTHR22807:SF30">
    <property type="entry name" value="28S RRNA (CYTOSINE(4447)-C(5))-METHYLTRANSFERASE-RELATED"/>
    <property type="match status" value="1"/>
</dbReference>
<keyword evidence="2 6" id="KW-0489">Methyltransferase</keyword>
<evidence type="ECO:0000256" key="2">
    <source>
        <dbReference type="ARBA" id="ARBA00022603"/>
    </source>
</evidence>
<keyword evidence="1" id="KW-0963">Cytoplasm</keyword>
<dbReference type="InterPro" id="IPR029063">
    <property type="entry name" value="SAM-dependent_MTases_sf"/>
</dbReference>
<dbReference type="CDD" id="cd02440">
    <property type="entry name" value="AdoMet_MTases"/>
    <property type="match status" value="1"/>
</dbReference>
<dbReference type="GO" id="GO:0003723">
    <property type="term" value="F:RNA binding"/>
    <property type="evidence" value="ECO:0007669"/>
    <property type="project" value="UniProtKB-UniRule"/>
</dbReference>
<dbReference type="Gene3D" id="3.30.70.1170">
    <property type="entry name" value="Sun protein, domain 3"/>
    <property type="match status" value="1"/>
</dbReference>
<dbReference type="Pfam" id="PF17125">
    <property type="entry name" value="Methyltr_RsmF_N"/>
    <property type="match status" value="1"/>
</dbReference>
<comment type="similarity">
    <text evidence="6">Belongs to the class I-like SAM-binding methyltransferase superfamily. RsmB/NOP family.</text>
</comment>
<reference evidence="8" key="2">
    <citation type="journal article" date="2021" name="PeerJ">
        <title>Extensive microbial diversity within the chicken gut microbiome revealed by metagenomics and culture.</title>
        <authorList>
            <person name="Gilroy R."/>
            <person name="Ravi A."/>
            <person name="Getino M."/>
            <person name="Pursley I."/>
            <person name="Horton D.L."/>
            <person name="Alikhan N.F."/>
            <person name="Baker D."/>
            <person name="Gharbi K."/>
            <person name="Hall N."/>
            <person name="Watson M."/>
            <person name="Adriaenssens E.M."/>
            <person name="Foster-Nyarko E."/>
            <person name="Jarju S."/>
            <person name="Secka A."/>
            <person name="Antonio M."/>
            <person name="Oren A."/>
            <person name="Chaudhuri R.R."/>
            <person name="La Ragione R."/>
            <person name="Hildebrand F."/>
            <person name="Pallen M.J."/>
        </authorList>
    </citation>
    <scope>NUCLEOTIDE SEQUENCE</scope>
    <source>
        <strain evidence="8">ChiBcec7-5410</strain>
    </source>
</reference>
<dbReference type="InterPro" id="IPR049560">
    <property type="entry name" value="MeTrfase_RsmB-F_NOP2_cat"/>
</dbReference>
<dbReference type="EMBL" id="DVLW01000063">
    <property type="protein sequence ID" value="HIT94001.1"/>
    <property type="molecule type" value="Genomic_DNA"/>
</dbReference>
<proteinExistence type="inferred from homology"/>
<comment type="caution">
    <text evidence="6">Lacks conserved residue(s) required for the propagation of feature annotation.</text>
</comment>
<dbReference type="InterPro" id="IPR023267">
    <property type="entry name" value="RCMT"/>
</dbReference>
<dbReference type="PROSITE" id="PS51686">
    <property type="entry name" value="SAM_MT_RSMB_NOP"/>
    <property type="match status" value="1"/>
</dbReference>
<name>A0A9D1KS11_9FIRM</name>
<keyword evidence="3 6" id="KW-0808">Transferase</keyword>
<dbReference type="PRINTS" id="PR02008">
    <property type="entry name" value="RCMTFAMILY"/>
</dbReference>
<evidence type="ECO:0000313" key="8">
    <source>
        <dbReference type="EMBL" id="HIT94001.1"/>
    </source>
</evidence>
<gene>
    <name evidence="8" type="ORF">IAC43_02330</name>
</gene>
<accession>A0A9D1KS11</accession>
<evidence type="ECO:0000259" key="7">
    <source>
        <dbReference type="PROSITE" id="PS51686"/>
    </source>
</evidence>
<dbReference type="Pfam" id="PF17126">
    <property type="entry name" value="RsmF_methylt_CI"/>
    <property type="match status" value="1"/>
</dbReference>
<dbReference type="PANTHER" id="PTHR22807">
    <property type="entry name" value="NOP2 YEAST -RELATED NOL1/NOP2/FMU SUN DOMAIN-CONTAINING"/>
    <property type="match status" value="1"/>
</dbReference>
<evidence type="ECO:0000313" key="9">
    <source>
        <dbReference type="Proteomes" id="UP000824160"/>
    </source>
</evidence>
<protein>
    <submittedName>
        <fullName evidence="8">RsmB/NOP family class I SAM-dependent RNA methyltransferase</fullName>
    </submittedName>
</protein>
<dbReference type="Proteomes" id="UP000824160">
    <property type="component" value="Unassembled WGS sequence"/>
</dbReference>
<dbReference type="AlphaFoldDB" id="A0A9D1KS11"/>
<feature type="binding site" evidence="6">
    <location>
        <position position="147"/>
    </location>
    <ligand>
        <name>S-adenosyl-L-methionine</name>
        <dbReference type="ChEBI" id="CHEBI:59789"/>
    </ligand>
</feature>
<dbReference type="Gene3D" id="2.30.130.60">
    <property type="match status" value="1"/>
</dbReference>
<dbReference type="Pfam" id="PF01189">
    <property type="entry name" value="Methyltr_RsmB-F"/>
    <property type="match status" value="1"/>
</dbReference>
<feature type="binding site" evidence="6">
    <location>
        <position position="192"/>
    </location>
    <ligand>
        <name>S-adenosyl-L-methionine</name>
        <dbReference type="ChEBI" id="CHEBI:59789"/>
    </ligand>
</feature>
<evidence type="ECO:0000256" key="4">
    <source>
        <dbReference type="ARBA" id="ARBA00022691"/>
    </source>
</evidence>
<dbReference type="GO" id="GO:0001510">
    <property type="term" value="P:RNA methylation"/>
    <property type="evidence" value="ECO:0007669"/>
    <property type="project" value="InterPro"/>
</dbReference>
<dbReference type="Pfam" id="PF13636">
    <property type="entry name" value="Methyltranf_PUA"/>
    <property type="match status" value="1"/>
</dbReference>